<protein>
    <submittedName>
        <fullName evidence="2">Uncharacterized protein</fullName>
    </submittedName>
</protein>
<dbReference type="Gene3D" id="3.30.70.1390">
    <property type="entry name" value="ROC domain from the Parkinson's disease-associated leucine-rich repeat kinase 2"/>
    <property type="match status" value="1"/>
</dbReference>
<gene>
    <name evidence="2" type="ORF">MEDL_32827</name>
</gene>
<dbReference type="Proteomes" id="UP000683360">
    <property type="component" value="Unassembled WGS sequence"/>
</dbReference>
<dbReference type="OrthoDB" id="10252328at2759"/>
<feature type="compositionally biased region" description="Polar residues" evidence="1">
    <location>
        <begin position="70"/>
        <end position="83"/>
    </location>
</feature>
<evidence type="ECO:0000256" key="1">
    <source>
        <dbReference type="SAM" id="MobiDB-lite"/>
    </source>
</evidence>
<organism evidence="2 3">
    <name type="scientific">Mytilus edulis</name>
    <name type="common">Blue mussel</name>
    <dbReference type="NCBI Taxonomy" id="6550"/>
    <lineage>
        <taxon>Eukaryota</taxon>
        <taxon>Metazoa</taxon>
        <taxon>Spiralia</taxon>
        <taxon>Lophotrochozoa</taxon>
        <taxon>Mollusca</taxon>
        <taxon>Bivalvia</taxon>
        <taxon>Autobranchia</taxon>
        <taxon>Pteriomorphia</taxon>
        <taxon>Mytilida</taxon>
        <taxon>Mytiloidea</taxon>
        <taxon>Mytilidae</taxon>
        <taxon>Mytilinae</taxon>
        <taxon>Mytilus</taxon>
    </lineage>
</organism>
<feature type="compositionally biased region" description="Basic and acidic residues" evidence="1">
    <location>
        <begin position="26"/>
        <end position="43"/>
    </location>
</feature>
<proteinExistence type="predicted"/>
<feature type="region of interest" description="Disordered" evidence="1">
    <location>
        <begin position="1"/>
        <end position="83"/>
    </location>
</feature>
<sequence>MIVQSDNIPEKSKQTVSNQTLSPERYLLETEKNSELHPFKEPLQRANSEEEEEGQTHERDLNVVSKNGMMENTSNNAPSFENPDIQTINIANLTEENRISSVMSPENKESSKVINIDTDMIIDKMEEILKDAKRERQTTSPEDFVECGIWDFAGQKDYYATHQTFLLHMLSIFLSQTLRML</sequence>
<evidence type="ECO:0000313" key="3">
    <source>
        <dbReference type="Proteomes" id="UP000683360"/>
    </source>
</evidence>
<reference evidence="2" key="1">
    <citation type="submission" date="2021-03" db="EMBL/GenBank/DDBJ databases">
        <authorList>
            <person name="Bekaert M."/>
        </authorList>
    </citation>
    <scope>NUCLEOTIDE SEQUENCE</scope>
</reference>
<keyword evidence="3" id="KW-1185">Reference proteome</keyword>
<dbReference type="AlphaFoldDB" id="A0A8S3SH37"/>
<name>A0A8S3SH37_MYTED</name>
<comment type="caution">
    <text evidence="2">The sequence shown here is derived from an EMBL/GenBank/DDBJ whole genome shotgun (WGS) entry which is preliminary data.</text>
</comment>
<accession>A0A8S3SH37</accession>
<dbReference type="EMBL" id="CAJPWZ010001626">
    <property type="protein sequence ID" value="CAG2219251.1"/>
    <property type="molecule type" value="Genomic_DNA"/>
</dbReference>
<evidence type="ECO:0000313" key="2">
    <source>
        <dbReference type="EMBL" id="CAG2219251.1"/>
    </source>
</evidence>